<protein>
    <submittedName>
        <fullName evidence="2">Uncharacterized protein</fullName>
    </submittedName>
</protein>
<reference evidence="2 3" key="1">
    <citation type="journal article" date="2014" name="Int. J. Syst. Evol. Microbiol.">
        <title>Complete genome sequence of Corynebacterium casei LMG S-19264T (=DSM 44701T), isolated from a smear-ripened cheese.</title>
        <authorList>
            <consortium name="US DOE Joint Genome Institute (JGI-PGF)"/>
            <person name="Walter F."/>
            <person name="Albersmeier A."/>
            <person name="Kalinowski J."/>
            <person name="Ruckert C."/>
        </authorList>
    </citation>
    <scope>NUCLEOTIDE SEQUENCE [LARGE SCALE GENOMIC DNA]</scope>
    <source>
        <strain evidence="2 3">KCTC 12866</strain>
    </source>
</reference>
<dbReference type="EMBL" id="BMXF01000004">
    <property type="protein sequence ID" value="GHB81895.1"/>
    <property type="molecule type" value="Genomic_DNA"/>
</dbReference>
<evidence type="ECO:0000256" key="1">
    <source>
        <dbReference type="SAM" id="MobiDB-lite"/>
    </source>
</evidence>
<evidence type="ECO:0000313" key="2">
    <source>
        <dbReference type="EMBL" id="GHB81895.1"/>
    </source>
</evidence>
<name>A0A8J3DE13_9BACT</name>
<feature type="region of interest" description="Disordered" evidence="1">
    <location>
        <begin position="27"/>
        <end position="50"/>
    </location>
</feature>
<keyword evidence="3" id="KW-1185">Reference proteome</keyword>
<evidence type="ECO:0000313" key="3">
    <source>
        <dbReference type="Proteomes" id="UP000598271"/>
    </source>
</evidence>
<dbReference type="AlphaFoldDB" id="A0A8J3DE13"/>
<accession>A0A8J3DE13</accession>
<dbReference type="Proteomes" id="UP000598271">
    <property type="component" value="Unassembled WGS sequence"/>
</dbReference>
<proteinExistence type="predicted"/>
<sequence length="50" mass="5603">MQGCRIKPKFPGLENGKVSNYDKGDKKYNDCMINGQKPKVPKPLVVGEHD</sequence>
<organism evidence="2 3">
    <name type="scientific">Persicitalea jodogahamensis</name>
    <dbReference type="NCBI Taxonomy" id="402147"/>
    <lineage>
        <taxon>Bacteria</taxon>
        <taxon>Pseudomonadati</taxon>
        <taxon>Bacteroidota</taxon>
        <taxon>Cytophagia</taxon>
        <taxon>Cytophagales</taxon>
        <taxon>Spirosomataceae</taxon>
        <taxon>Persicitalea</taxon>
    </lineage>
</organism>
<gene>
    <name evidence="2" type="ORF">GCM10007390_41090</name>
</gene>
<comment type="caution">
    <text evidence="2">The sequence shown here is derived from an EMBL/GenBank/DDBJ whole genome shotgun (WGS) entry which is preliminary data.</text>
</comment>